<dbReference type="InterPro" id="IPR041589">
    <property type="entry name" value="DNAH3_AAA_lid_1"/>
</dbReference>
<evidence type="ECO:0000259" key="15">
    <source>
        <dbReference type="SMART" id="SM00382"/>
    </source>
</evidence>
<feature type="coiled-coil region" evidence="14">
    <location>
        <begin position="1735"/>
        <end position="1801"/>
    </location>
</feature>
<dbReference type="InterPro" id="IPR035699">
    <property type="entry name" value="AAA_6"/>
</dbReference>
<dbReference type="Pfam" id="PF18199">
    <property type="entry name" value="Dynein_C"/>
    <property type="match status" value="1"/>
</dbReference>
<dbReference type="InterPro" id="IPR026983">
    <property type="entry name" value="DHC"/>
</dbReference>
<protein>
    <recommendedName>
        <fullName evidence="15">AAA+ ATPase domain-containing protein</fullName>
    </recommendedName>
</protein>
<evidence type="ECO:0000256" key="13">
    <source>
        <dbReference type="ARBA" id="ARBA00023273"/>
    </source>
</evidence>
<dbReference type="SMART" id="SM00382">
    <property type="entry name" value="AAA"/>
    <property type="match status" value="4"/>
</dbReference>
<feature type="coiled-coil region" evidence="14">
    <location>
        <begin position="2265"/>
        <end position="2320"/>
    </location>
</feature>
<dbReference type="FunFam" id="3.40.50.300:FF:000063">
    <property type="entry name" value="dynein heavy chain 6, axonemal"/>
    <property type="match status" value="1"/>
</dbReference>
<dbReference type="FunFam" id="1.10.8.710:FF:000002">
    <property type="entry name" value="dynein heavy chain 17, axonemal"/>
    <property type="match status" value="1"/>
</dbReference>
<evidence type="ECO:0000256" key="3">
    <source>
        <dbReference type="ARBA" id="ARBA00022490"/>
    </source>
</evidence>
<feature type="domain" description="AAA+ ATPase" evidence="15">
    <location>
        <begin position="1124"/>
        <end position="1273"/>
    </location>
</feature>
<evidence type="ECO:0000256" key="4">
    <source>
        <dbReference type="ARBA" id="ARBA00022701"/>
    </source>
</evidence>
<dbReference type="FunFam" id="3.40.50.300:FF:002141">
    <property type="entry name" value="Dynein heavy chain"/>
    <property type="match status" value="1"/>
</dbReference>
<keyword evidence="8" id="KW-0243">Dynein</keyword>
<dbReference type="GO" id="GO:0007018">
    <property type="term" value="P:microtubule-based movement"/>
    <property type="evidence" value="ECO:0007669"/>
    <property type="project" value="InterPro"/>
</dbReference>
<dbReference type="Pfam" id="PF03028">
    <property type="entry name" value="Dynein_heavy"/>
    <property type="match status" value="1"/>
</dbReference>
<dbReference type="FunFam" id="3.40.50.300:FF:000049">
    <property type="entry name" value="Dynein, axonemal, heavy chain 5"/>
    <property type="match status" value="1"/>
</dbReference>
<dbReference type="Pfam" id="PF07728">
    <property type="entry name" value="AAA_5"/>
    <property type="match status" value="1"/>
</dbReference>
<dbReference type="FunFam" id="1.20.920.30:FF:000007">
    <property type="entry name" value="Dynein axonemal heavy chain 10"/>
    <property type="match status" value="1"/>
</dbReference>
<evidence type="ECO:0000256" key="8">
    <source>
        <dbReference type="ARBA" id="ARBA00023017"/>
    </source>
</evidence>
<evidence type="ECO:0000256" key="5">
    <source>
        <dbReference type="ARBA" id="ARBA00022737"/>
    </source>
</evidence>
<comment type="subcellular location">
    <subcellularLocation>
        <location evidence="1">Cytoplasm</location>
        <location evidence="1">Cytoskeleton</location>
        <location evidence="1">Cilium axoneme</location>
    </subcellularLocation>
</comment>
<keyword evidence="4" id="KW-0493">Microtubule</keyword>
<feature type="coiled-coil region" evidence="14">
    <location>
        <begin position="1948"/>
        <end position="2017"/>
    </location>
</feature>
<dbReference type="Pfam" id="PF12780">
    <property type="entry name" value="AAA_8"/>
    <property type="match status" value="1"/>
</dbReference>
<comment type="caution">
    <text evidence="16">The sequence shown here is derived from an EMBL/GenBank/DDBJ whole genome shotgun (WGS) entry which is preliminary data.</text>
</comment>
<dbReference type="Pfam" id="PF12774">
    <property type="entry name" value="AAA_6"/>
    <property type="match status" value="1"/>
</dbReference>
<dbReference type="Proteomes" id="UP000688137">
    <property type="component" value="Unassembled WGS sequence"/>
</dbReference>
<dbReference type="GO" id="GO:0051959">
    <property type="term" value="F:dynein light intermediate chain binding"/>
    <property type="evidence" value="ECO:0007669"/>
    <property type="project" value="InterPro"/>
</dbReference>
<dbReference type="PANTHER" id="PTHR22878">
    <property type="entry name" value="DYNEIN HEAVY CHAIN 6, AXONEMAL-LIKE-RELATED"/>
    <property type="match status" value="1"/>
</dbReference>
<dbReference type="InterPro" id="IPR041658">
    <property type="entry name" value="AAA_lid_11"/>
</dbReference>
<evidence type="ECO:0000313" key="16">
    <source>
        <dbReference type="EMBL" id="CAD8064063.1"/>
    </source>
</evidence>
<gene>
    <name evidence="16" type="ORF">PPRIM_AZ9-3.1.T0350278</name>
</gene>
<evidence type="ECO:0000256" key="6">
    <source>
        <dbReference type="ARBA" id="ARBA00022741"/>
    </source>
</evidence>
<dbReference type="OMA" id="MACCIAL"/>
<dbReference type="FunFam" id="3.10.490.20:FF:000006">
    <property type="entry name" value="Dynein axonemal heavy chain 10"/>
    <property type="match status" value="1"/>
</dbReference>
<reference evidence="16" key="1">
    <citation type="submission" date="2021-01" db="EMBL/GenBank/DDBJ databases">
        <authorList>
            <consortium name="Genoscope - CEA"/>
            <person name="William W."/>
        </authorList>
    </citation>
    <scope>NUCLEOTIDE SEQUENCE</scope>
</reference>
<organism evidence="16 17">
    <name type="scientific">Paramecium primaurelia</name>
    <dbReference type="NCBI Taxonomy" id="5886"/>
    <lineage>
        <taxon>Eukaryota</taxon>
        <taxon>Sar</taxon>
        <taxon>Alveolata</taxon>
        <taxon>Ciliophora</taxon>
        <taxon>Intramacronucleata</taxon>
        <taxon>Oligohymenophorea</taxon>
        <taxon>Peniculida</taxon>
        <taxon>Parameciidae</taxon>
        <taxon>Paramecium</taxon>
    </lineage>
</organism>
<keyword evidence="17" id="KW-1185">Reference proteome</keyword>
<dbReference type="GO" id="GO:0030286">
    <property type="term" value="C:dynein complex"/>
    <property type="evidence" value="ECO:0007669"/>
    <property type="project" value="UniProtKB-KW"/>
</dbReference>
<dbReference type="GO" id="GO:0005524">
    <property type="term" value="F:ATP binding"/>
    <property type="evidence" value="ECO:0007669"/>
    <property type="project" value="UniProtKB-KW"/>
</dbReference>
<dbReference type="GO" id="GO:0005930">
    <property type="term" value="C:axoneme"/>
    <property type="evidence" value="ECO:0007669"/>
    <property type="project" value="UniProtKB-SubCell"/>
</dbReference>
<evidence type="ECO:0000256" key="10">
    <source>
        <dbReference type="ARBA" id="ARBA00023069"/>
    </source>
</evidence>
<dbReference type="Pfam" id="PF18198">
    <property type="entry name" value="AAA_lid_11"/>
    <property type="match status" value="1"/>
</dbReference>
<feature type="domain" description="AAA+ ATPase" evidence="15">
    <location>
        <begin position="790"/>
        <end position="917"/>
    </location>
</feature>
<evidence type="ECO:0000256" key="11">
    <source>
        <dbReference type="ARBA" id="ARBA00023175"/>
    </source>
</evidence>
<dbReference type="InterPro" id="IPR003593">
    <property type="entry name" value="AAA+_ATPase"/>
</dbReference>
<dbReference type="EMBL" id="CAJJDM010000034">
    <property type="protein sequence ID" value="CAD8064063.1"/>
    <property type="molecule type" value="Genomic_DNA"/>
</dbReference>
<dbReference type="Pfam" id="PF12775">
    <property type="entry name" value="AAA_7"/>
    <property type="match status" value="2"/>
</dbReference>
<keyword evidence="10" id="KW-0969">Cilium</keyword>
<evidence type="ECO:0000256" key="2">
    <source>
        <dbReference type="ARBA" id="ARBA00008887"/>
    </source>
</evidence>
<dbReference type="PANTHER" id="PTHR22878:SF68">
    <property type="entry name" value="DYNEIN HEAVY CHAIN 6, AXONEMAL-LIKE"/>
    <property type="match status" value="1"/>
</dbReference>
<evidence type="ECO:0000313" key="17">
    <source>
        <dbReference type="Proteomes" id="UP000688137"/>
    </source>
</evidence>
<evidence type="ECO:0000256" key="9">
    <source>
        <dbReference type="ARBA" id="ARBA00023054"/>
    </source>
</evidence>
<evidence type="ECO:0000256" key="1">
    <source>
        <dbReference type="ARBA" id="ARBA00004430"/>
    </source>
</evidence>
<sequence>MIDRIKINTLIIVDVHARDIVDFFVKDSILDAKEFEWESQLRFYWVLEDNDIRIRQCTGTFTYGYEYQGLNGRLVITPLTDRCVMTLTTALTFKLGGAPAGPAGTGKTETVKDLAKSLAIRCCVTNCGEGLDYKAMGVIFSGLVQTGFWGCFDEFNRITAEVLSVVSVQIKTIQQALVQDKKTIELLKKEVQVKTTVGIFVTMNPGYAGRTELPDNLKALFRPVVMVVPDSNIICEIMLMSQGFNSARVLAKKMTVLYKLGSEQLSKQYHYDFGLRALKSVLVMAGSLKREAADLPEDTVLMRALRDMNMPKFIFEDVPLFQGLITDLFPKIDVKRKPYEKKDKIQEIVEQLGYRPLDDQIDKVVQLYETMLTRHTTMVVGPTGSGKSAVIEILKRVESATYYCINPKSITVNELYGVMEMTTREWKDGILSKVFRIANEKPSGQQEVHQRWILLDGDVDAVWVENMNSVMDDNKLLTLINGDRIRLERFCKLLFEVFDLQYASPATISRCGMVYVDPKNLGYKPFYDKWLSKWQKKGDKAEGLKQNLEEFYSKYIPPLMNLIFEGIDGEEQGHVLEFSIPRTNLNCITQLTKMLDTIINEEDPQFEQENLELAYIFAIVWSLGACLKFEARKKFEEVLRRVAQRHIPPGSLFDLFFDYTLDNKAWVAWEKKVTEYQPPADGKFSKILVPTVDTKRFSYLLGQNVTHKQPCMFVGDSGTAKSVIISNYLNSLPSENYMKLNINFSSRTKSIDVQTALDENIDKRSGRIFGPKISDDQIDKVVQLYETMLTRHTTMVVGPTGSGKSAVIEILKRVESATYYCINPKSITVNELYGVMEMTTREWKDGILSKVFRIANEKPSGQQEVHQRWILLDGDVDAVWVENMNSVMDDNKLLTLINGDRIRLERFCKLLFEVFDLQYASPATISRCGMVYVDPKNLGYKPFYDKWLSKWQKKGDKAEGLKQNLEEFYSKYIPPLMNLIFEGIDGEEQGHVLEFSIPRTNLNCITQLTKMLDTIINEEDPQFEQENLELAYIFAIVWSLGACLKFEARKKFEEVLRRVAQRHIPPGSLFDLFFDYTLDNKAWVAWEKKVTEYQPPADGKFSKILVPTVDTKRFSYLLGQNVTHKQPCMFVGDSGTAKSVIISNYLNSLPSENYMKLNINFSSRTKSIDVQTALDENIDKRSGRIFGPKISGKKLIIFIDDIHMPKVDIYGTQQPIAWLKFLIEKGFCYERGQNLDQKIIKDTQFVAAVLPPNVGANPLDPRFLSLFNCYQLLFPSNENLERIYNSILKSHLQGFPEEVSSTVSKITQATLQIYSAIVIQLPRTPVKFHYIFNLRDLSRIYEGLCRSTLDKFQTKESFIRLWRNELTRVFVDRLINDQDRELIIVDKIPSLIREHFSDTLEYAIQDPMLFGDYLTANPLDPDVVDPKLYEDCGGFEKVGQKFNSLLQDYNEEVKEMNLVLFKDALEHLTKIHRIIRFPLGHALLVGYGGSGKQSLTRLSAFTASYDIFQITLTRGYKEKEFREDLKTLYDLLTQKPTIFLFTDAHVLEEGFLELINNMLTIGMVPALFDEDGKKKMSDKVRDEAKRKGILETKDELWNYFLEKIRDNMHIVLCMSPAGDTLRIRCRNFPGLVSNTQINWFFPWPEEALVSVATEYLKDENLEDETFRPKIIQHITKVHESIQMFSRDFELQLRRKNFSTPKNYLDFLQNYKRLLAVNRKKYQELIVRYTNGVLKLDEASEQVKVLQEELEIKKVEVTNESKEVEELLKIINAKKEIATKDNEEASQKKKQLEKDSVEINQKQLEADQFLKDAIPILDAAKDALNKIDQKELVELKALNSPPKPVGAVASMLLLFKPIDGIEGDGWNAARQMMNNPMKLLEQLQNYGNKIGKVTKNQIEKIKSAMKDPENRLDEIYKISKAAGGLYTWVSATVNFYDVYKKVEPLKVRLDQMNKQKELTEEDLRNTAIKLAALQKEVSELQVQSDQKAARLAELTAQAQEMQKKLNAAKKLIEGLGGEKKRWTEDTGKLAQMTLQLIGDCLIASSFLSYVGPFDYSFRRRMLYDHWMVDIKEKELPINPEFKFEELLSSAVEISQWNSEGLPSDELSVQNGILTTRASRWPLCIDPQLQAVNWIKKREEKDIAFKVLNLNEGAGVFLKPLENCIRFGKPFLFENVDEELDPTIDPILEKNFIIKAGMKSIKLGENIIDYNDDFRLYFTTKLANPKYTPEIMSKTMVINYTVTLTGLRDQLLNVVVSFERPDKEKQRLELIQSMSENKKKLKEAEDDLLQRLSEAQGSLLDNVQLINTLDQTKAKSEEIQQAINDGQITSQEIEQARQSYTTVAKRGAILFFAMSSLSSISEMYEYSLSAYLQVFNQSLRDARKDTILESRLRNIIDKLTSNVYDYTCLGIFEIHKLMFAFQMTIMIQDGEKLLNHEELDFFLKGNTSLEQVQRQKPYEWVPDSGWKDIMRLMQLADTYRLLADDLEKHGKEWKKWYDHERPELETLPEGYTKLNSFQILLLLRVFRPDRVINGVKKYIQDIYGNSNYVQPPIINYEKIFDQSNEKSPIVFILSPGADPLPDVIKLGDSKGFTGAKFRNLSLGQGSEQEASQFVEAASQRGHWLMLANCHLLTGWLKSYLEKTLELMQKPHKDFRLWLTTQPTDRFPLGILQKSLKVVTEPPDGLKLNMKAIMSKIDENSLNSCPHVAYKTLVYVVSFFHSIILDRRKYGKIGWNVSYDFNESDFNISSSLLSMYLRKAFDAKDETIPWNSLKYLIGEAMYGGRVTDSYDRRVLITYLDEYMGDFLFDKNREFLFAQSEDFKYEIPKILNHEGFQTMIDHLPLINSPVVFGLHPNAEITYFTNSAKSIWDNLLQLRASGGAVSGGIDKDKYVNDVSEDVLSKLPVIWDVIALRKEAGEIISPTQVVLFQELERFNKLIIKINESLFNLKRALKGEIGMSSDLDELSLALYNGFLPGMWRRLAPQTEKKLGSWMNHFKRRVQQYTYWASKEEPYVMWLSGLHIPESYLTALIQTTCRAKTWALDKSRLYTQVTKKFKAKDINQRMEFGCYIEGLYLEGARWDVENNCLKKQNPKELIYEMPLIQVIPVEANKLKLKDTLATPVYVTQSRRNAMGVGLVFEADLRTQEHTSHWILQGVAMTLNVDY</sequence>
<accession>A0A8S1LEQ7</accession>
<dbReference type="GO" id="GO:0005874">
    <property type="term" value="C:microtubule"/>
    <property type="evidence" value="ECO:0007669"/>
    <property type="project" value="UniProtKB-KW"/>
</dbReference>
<evidence type="ECO:0000256" key="7">
    <source>
        <dbReference type="ARBA" id="ARBA00022840"/>
    </source>
</evidence>
<keyword evidence="9 14" id="KW-0175">Coiled coil</keyword>
<dbReference type="FunFam" id="1.10.8.720:FF:000005">
    <property type="entry name" value="Dynein axonemal heavy chain 10"/>
    <property type="match status" value="1"/>
</dbReference>
<dbReference type="GO" id="GO:0016887">
    <property type="term" value="F:ATP hydrolysis activity"/>
    <property type="evidence" value="ECO:0007669"/>
    <property type="project" value="InterPro"/>
</dbReference>
<comment type="similarity">
    <text evidence="2">Belongs to the dynein heavy chain family.</text>
</comment>
<dbReference type="GO" id="GO:0045505">
    <property type="term" value="F:dynein intermediate chain binding"/>
    <property type="evidence" value="ECO:0007669"/>
    <property type="project" value="InterPro"/>
</dbReference>
<dbReference type="Pfam" id="PF12777">
    <property type="entry name" value="MT"/>
    <property type="match status" value="1"/>
</dbReference>
<dbReference type="Pfam" id="PF12781">
    <property type="entry name" value="AAA_9"/>
    <property type="match status" value="1"/>
</dbReference>
<keyword evidence="6" id="KW-0547">Nucleotide-binding</keyword>
<dbReference type="FunFam" id="1.10.8.1220:FF:000001">
    <property type="entry name" value="Dynein axonemal heavy chain 5"/>
    <property type="match status" value="1"/>
</dbReference>
<keyword evidence="11" id="KW-0505">Motor protein</keyword>
<dbReference type="Pfam" id="PF17857">
    <property type="entry name" value="AAA_lid_1"/>
    <property type="match status" value="1"/>
</dbReference>
<dbReference type="FunFam" id="1.20.1270.280:FF:000005">
    <property type="entry name" value="Dynein axonemal heavy chain 10"/>
    <property type="match status" value="1"/>
</dbReference>
<dbReference type="InterPro" id="IPR011704">
    <property type="entry name" value="ATPase_dyneun-rel_AAA"/>
</dbReference>
<dbReference type="Pfam" id="PF17852">
    <property type="entry name" value="Dynein_AAA_lid"/>
    <property type="match status" value="2"/>
</dbReference>
<dbReference type="InterPro" id="IPR004273">
    <property type="entry name" value="Dynein_heavy_D6_P-loop"/>
</dbReference>
<dbReference type="InterPro" id="IPR024743">
    <property type="entry name" value="Dynein_HC_stalk"/>
</dbReference>
<dbReference type="InterPro" id="IPR035706">
    <property type="entry name" value="AAA_9"/>
</dbReference>
<feature type="domain" description="AAA+ ATPase" evidence="15">
    <location>
        <begin position="93"/>
        <end position="231"/>
    </location>
</feature>
<evidence type="ECO:0000256" key="12">
    <source>
        <dbReference type="ARBA" id="ARBA00023212"/>
    </source>
</evidence>
<dbReference type="FunFam" id="1.20.920.20:FF:000001">
    <property type="entry name" value="dynein heavy chain 2, axonemal"/>
    <property type="match status" value="1"/>
</dbReference>
<keyword evidence="12" id="KW-0206">Cytoskeleton</keyword>
<keyword evidence="7" id="KW-0067">ATP-binding</keyword>
<dbReference type="InterPro" id="IPR041466">
    <property type="entry name" value="Dynein_AAA5_ext"/>
</dbReference>
<keyword evidence="3" id="KW-0963">Cytoplasm</keyword>
<proteinExistence type="inferred from homology"/>
<feature type="domain" description="AAA+ ATPase" evidence="15">
    <location>
        <begin position="373"/>
        <end position="500"/>
    </location>
</feature>
<dbReference type="FunFam" id="3.40.50.300:FF:000153">
    <property type="entry name" value="Dynein axonemal heavy chain 1"/>
    <property type="match status" value="1"/>
</dbReference>
<dbReference type="GO" id="GO:0008569">
    <property type="term" value="F:minus-end-directed microtubule motor activity"/>
    <property type="evidence" value="ECO:0007669"/>
    <property type="project" value="InterPro"/>
</dbReference>
<dbReference type="InterPro" id="IPR041228">
    <property type="entry name" value="Dynein_C"/>
</dbReference>
<name>A0A8S1LEQ7_PARPR</name>
<evidence type="ECO:0000256" key="14">
    <source>
        <dbReference type="SAM" id="Coils"/>
    </source>
</evidence>
<keyword evidence="5" id="KW-0677">Repeat</keyword>
<keyword evidence="13" id="KW-0966">Cell projection</keyword>
<dbReference type="InterPro" id="IPR024317">
    <property type="entry name" value="Dynein_heavy_chain_D4_dom"/>
</dbReference>